<evidence type="ECO:0000256" key="7">
    <source>
        <dbReference type="SAM" id="Phobius"/>
    </source>
</evidence>
<keyword evidence="4" id="KW-0732">Signal</keyword>
<name>A0A3Q2XS15_HIPCM</name>
<dbReference type="PANTHER" id="PTHR15258:SF2">
    <property type="entry name" value="FIBROBLAST GROWTH FACTOR-BINDING PROTEIN 1"/>
    <property type="match status" value="1"/>
</dbReference>
<evidence type="ECO:0000256" key="6">
    <source>
        <dbReference type="ARBA" id="ARBA00023183"/>
    </source>
</evidence>
<dbReference type="GO" id="GO:0019838">
    <property type="term" value="F:growth factor binding"/>
    <property type="evidence" value="ECO:0007669"/>
    <property type="project" value="UniProtKB-KW"/>
</dbReference>
<dbReference type="AlphaFoldDB" id="A0A3Q2XS15"/>
<dbReference type="InterPro" id="IPR010510">
    <property type="entry name" value="FGF1-bd"/>
</dbReference>
<keyword evidence="7" id="KW-0812">Transmembrane</keyword>
<reference evidence="8" key="1">
    <citation type="submission" date="2025-08" db="UniProtKB">
        <authorList>
            <consortium name="Ensembl"/>
        </authorList>
    </citation>
    <scope>IDENTIFICATION</scope>
</reference>
<evidence type="ECO:0000256" key="3">
    <source>
        <dbReference type="ARBA" id="ARBA00022525"/>
    </source>
</evidence>
<accession>A0A3Q2XS15</accession>
<dbReference type="STRING" id="109280.ENSHCOP00000007590"/>
<keyword evidence="5" id="KW-1015">Disulfide bond</keyword>
<dbReference type="PANTHER" id="PTHR15258">
    <property type="entry name" value="FGF BINDING PROTEIN-RELATED"/>
    <property type="match status" value="1"/>
</dbReference>
<proteinExistence type="inferred from homology"/>
<organism evidence="8 9">
    <name type="scientific">Hippocampus comes</name>
    <name type="common">Tiger tail seahorse</name>
    <dbReference type="NCBI Taxonomy" id="109280"/>
    <lineage>
        <taxon>Eukaryota</taxon>
        <taxon>Metazoa</taxon>
        <taxon>Chordata</taxon>
        <taxon>Craniata</taxon>
        <taxon>Vertebrata</taxon>
        <taxon>Euteleostomi</taxon>
        <taxon>Actinopterygii</taxon>
        <taxon>Neopterygii</taxon>
        <taxon>Teleostei</taxon>
        <taxon>Neoteleostei</taxon>
        <taxon>Acanthomorphata</taxon>
        <taxon>Syngnathiaria</taxon>
        <taxon>Syngnathiformes</taxon>
        <taxon>Syngnathoidei</taxon>
        <taxon>Syngnathidae</taxon>
        <taxon>Hippocampus</taxon>
    </lineage>
</organism>
<evidence type="ECO:0000313" key="8">
    <source>
        <dbReference type="Ensembl" id="ENSHCOP00000007590.1"/>
    </source>
</evidence>
<evidence type="ECO:0000256" key="1">
    <source>
        <dbReference type="ARBA" id="ARBA00004613"/>
    </source>
</evidence>
<evidence type="ECO:0000313" key="9">
    <source>
        <dbReference type="Proteomes" id="UP000264820"/>
    </source>
</evidence>
<keyword evidence="6" id="KW-0340">Growth factor binding</keyword>
<evidence type="ECO:0000256" key="5">
    <source>
        <dbReference type="ARBA" id="ARBA00023157"/>
    </source>
</evidence>
<feature type="transmembrane region" description="Helical" evidence="7">
    <location>
        <begin position="6"/>
        <end position="26"/>
    </location>
</feature>
<keyword evidence="7" id="KW-1133">Transmembrane helix</keyword>
<dbReference type="Proteomes" id="UP000264820">
    <property type="component" value="Unplaced"/>
</dbReference>
<comment type="similarity">
    <text evidence="2">Belongs to the fibroblast growth factor-binding protein family.</text>
</comment>
<evidence type="ECO:0000256" key="2">
    <source>
        <dbReference type="ARBA" id="ARBA00008326"/>
    </source>
</evidence>
<reference evidence="8" key="2">
    <citation type="submission" date="2025-09" db="UniProtKB">
        <authorList>
            <consortium name="Ensembl"/>
        </authorList>
    </citation>
    <scope>IDENTIFICATION</scope>
</reference>
<keyword evidence="3" id="KW-0964">Secreted</keyword>
<evidence type="ECO:0000256" key="4">
    <source>
        <dbReference type="ARBA" id="ARBA00022729"/>
    </source>
</evidence>
<comment type="subcellular location">
    <subcellularLocation>
        <location evidence="1">Secreted</location>
    </subcellularLocation>
</comment>
<dbReference type="GO" id="GO:0005576">
    <property type="term" value="C:extracellular region"/>
    <property type="evidence" value="ECO:0007669"/>
    <property type="project" value="UniProtKB-SubCell"/>
</dbReference>
<sequence length="204" mass="22572">MTCTCVTYSHFCCFSVIFRVVLMLLVSNMIRLLFLACLYQQLAVVSSGQRDFMNGHKGAKMVPLRPFRGRDKRGCSWAAAGEGHDITLVVTGADRGSASICEYTATPSSCPGYTADAKLYWKQIGRALRRHGALCQVGGAPVRAAVCRRAPPEAHFRLRTKEALPITSVKSCIPENRKLAREYCEEAWSDFCTFLFTMVQGDAC</sequence>
<dbReference type="GeneTree" id="ENSGT00940000154372"/>
<protein>
    <submittedName>
        <fullName evidence="8">Fibroblast growth factor binding protein 1a</fullName>
    </submittedName>
</protein>
<keyword evidence="7" id="KW-0472">Membrane</keyword>
<dbReference type="Ensembl" id="ENSHCOT00000001745.1">
    <property type="protein sequence ID" value="ENSHCOP00000007590.1"/>
    <property type="gene ID" value="ENSHCOG00000009642.1"/>
</dbReference>
<keyword evidence="9" id="KW-1185">Reference proteome</keyword>
<dbReference type="GO" id="GO:0007267">
    <property type="term" value="P:cell-cell signaling"/>
    <property type="evidence" value="ECO:0007669"/>
    <property type="project" value="TreeGrafter"/>
</dbReference>
<dbReference type="Pfam" id="PF06473">
    <property type="entry name" value="FGF-BP1"/>
    <property type="match status" value="2"/>
</dbReference>